<evidence type="ECO:0000313" key="3">
    <source>
        <dbReference type="EMBL" id="TKX21418.1"/>
    </source>
</evidence>
<proteinExistence type="predicted"/>
<dbReference type="AlphaFoldDB" id="A0A4U7ASW4"/>
<feature type="transmembrane region" description="Helical" evidence="2">
    <location>
        <begin position="316"/>
        <end position="339"/>
    </location>
</feature>
<gene>
    <name evidence="3" type="ORF">C1H76_6492</name>
</gene>
<dbReference type="GO" id="GO:0016020">
    <property type="term" value="C:membrane"/>
    <property type="evidence" value="ECO:0007669"/>
    <property type="project" value="InterPro"/>
</dbReference>
<dbReference type="InterPro" id="IPR002523">
    <property type="entry name" value="MgTranspt_CorA/ZnTranspt_ZntB"/>
</dbReference>
<feature type="region of interest" description="Disordered" evidence="1">
    <location>
        <begin position="398"/>
        <end position="464"/>
    </location>
</feature>
<dbReference type="Pfam" id="PF01544">
    <property type="entry name" value="CorA"/>
    <property type="match status" value="1"/>
</dbReference>
<feature type="compositionally biased region" description="Basic and acidic residues" evidence="1">
    <location>
        <begin position="406"/>
        <end position="424"/>
    </location>
</feature>
<dbReference type="Gene3D" id="1.20.58.340">
    <property type="entry name" value="Magnesium transport protein CorA, transmembrane region"/>
    <property type="match status" value="1"/>
</dbReference>
<sequence length="563" mass="64753">MDSAVTIRVGNRSVPASFIPLRTTGVRDSQKLRQLVLETVKANPFEPLVLAINGYTSYLDDILGTCIDNQDLSFRLTNREVQYSETVQLPQSANRRAGTVPWTFVVDQMNVPEVYSWSFGNTVPHEEHTSSIDNYRFRIGVWVCDQGAYRLDNHIPVVLIFTRPTEAAENVVKHLIFPHIFRAAAMYDDREADDAVCWVFLQLYMLLSDWQNIVTELRRALNQAEIDSRQRDHPIKTRTRRLHKEVDHIYALDEHLRFHMRCFRKLAKFKIEIMDNAHDDLEQYDNYLDSMKERFNNLIELEFNIENATQSADARFLSILGALFIPVSFAASIFGISSVEWPPIYYLYVALPLFLLSLFLVVTLPSYMSDNLNNGFPSHMKRMRLHPQDFTMLGNELPNANGPETPLREEKWRDHGKRELEVPRGAKSQKSRPEVGAGQTFFGMQQTPGIVGSRRKNLHDEEERRDRMRQMEMERRANGVGKGRGHGRSQGVGPGLMEQGLGQRRTQLGVFGLDMMDGRRRVTDGSGNAAWEVENRARPWGDRDEDVEQLGSLRLRSWSEPKG</sequence>
<keyword evidence="2" id="KW-0472">Membrane</keyword>
<feature type="compositionally biased region" description="Basic and acidic residues" evidence="1">
    <location>
        <begin position="533"/>
        <end position="542"/>
    </location>
</feature>
<feature type="region of interest" description="Disordered" evidence="1">
    <location>
        <begin position="476"/>
        <end position="501"/>
    </location>
</feature>
<evidence type="ECO:0000313" key="4">
    <source>
        <dbReference type="Proteomes" id="UP000308133"/>
    </source>
</evidence>
<name>A0A4U7ASW4_9PEZI</name>
<dbReference type="Proteomes" id="UP000308133">
    <property type="component" value="Unassembled WGS sequence"/>
</dbReference>
<accession>A0A4U7ASW4</accession>
<organism evidence="3 4">
    <name type="scientific">Elsinoe australis</name>
    <dbReference type="NCBI Taxonomy" id="40998"/>
    <lineage>
        <taxon>Eukaryota</taxon>
        <taxon>Fungi</taxon>
        <taxon>Dikarya</taxon>
        <taxon>Ascomycota</taxon>
        <taxon>Pezizomycotina</taxon>
        <taxon>Dothideomycetes</taxon>
        <taxon>Dothideomycetidae</taxon>
        <taxon>Myriangiales</taxon>
        <taxon>Elsinoaceae</taxon>
        <taxon>Elsinoe</taxon>
    </lineage>
</organism>
<keyword evidence="2" id="KW-1133">Transmembrane helix</keyword>
<dbReference type="EMBL" id="PTQR01000081">
    <property type="protein sequence ID" value="TKX21418.1"/>
    <property type="molecule type" value="Genomic_DNA"/>
</dbReference>
<protein>
    <submittedName>
        <fullName evidence="3">CorA-like Mg2+ transporter-like protein 4</fullName>
    </submittedName>
</protein>
<feature type="transmembrane region" description="Helical" evidence="2">
    <location>
        <begin position="345"/>
        <end position="364"/>
    </location>
</feature>
<reference evidence="3 4" key="1">
    <citation type="submission" date="2018-02" db="EMBL/GenBank/DDBJ databases">
        <title>Draft genome sequences of Elsinoe sp., causing black scab on jojoba.</title>
        <authorList>
            <person name="Stodart B."/>
            <person name="Jeffress S."/>
            <person name="Ash G."/>
            <person name="Arun Chinnappa K."/>
        </authorList>
    </citation>
    <scope>NUCLEOTIDE SEQUENCE [LARGE SCALE GENOMIC DNA]</scope>
    <source>
        <strain evidence="3 4">Hillstone_2</strain>
    </source>
</reference>
<dbReference type="GO" id="GO:0046873">
    <property type="term" value="F:metal ion transmembrane transporter activity"/>
    <property type="evidence" value="ECO:0007669"/>
    <property type="project" value="InterPro"/>
</dbReference>
<evidence type="ECO:0000256" key="1">
    <source>
        <dbReference type="SAM" id="MobiDB-lite"/>
    </source>
</evidence>
<keyword evidence="2" id="KW-0812">Transmembrane</keyword>
<evidence type="ECO:0000256" key="2">
    <source>
        <dbReference type="SAM" id="Phobius"/>
    </source>
</evidence>
<feature type="region of interest" description="Disordered" evidence="1">
    <location>
        <begin position="521"/>
        <end position="563"/>
    </location>
</feature>
<comment type="caution">
    <text evidence="3">The sequence shown here is derived from an EMBL/GenBank/DDBJ whole genome shotgun (WGS) entry which is preliminary data.</text>
</comment>